<dbReference type="InterPro" id="IPR006311">
    <property type="entry name" value="TAT_signal"/>
</dbReference>
<dbReference type="PANTHER" id="PTHR31151:SF0">
    <property type="entry name" value="PROLINE-TRNA LIGASE (DUF1680)"/>
    <property type="match status" value="1"/>
</dbReference>
<keyword evidence="5" id="KW-1185">Reference proteome</keyword>
<keyword evidence="1" id="KW-0732">Signal</keyword>
<feature type="domain" description="Non-reducing end beta-L-arabinofuranosidase-like GH127 catalytic" evidence="2">
    <location>
        <begin position="65"/>
        <end position="434"/>
    </location>
</feature>
<dbReference type="PANTHER" id="PTHR31151">
    <property type="entry name" value="PROLINE-TRNA LIGASE (DUF1680)"/>
    <property type="match status" value="1"/>
</dbReference>
<dbReference type="RefSeq" id="WP_377324993.1">
    <property type="nucleotide sequence ID" value="NZ_JBHSNG010000003.1"/>
</dbReference>
<evidence type="ECO:0000259" key="3">
    <source>
        <dbReference type="Pfam" id="PF20736"/>
    </source>
</evidence>
<accession>A0ABW0STW9</accession>
<evidence type="ECO:0000259" key="2">
    <source>
        <dbReference type="Pfam" id="PF07944"/>
    </source>
</evidence>
<gene>
    <name evidence="4" type="ORF">ACFPPB_05075</name>
</gene>
<dbReference type="GO" id="GO:0016787">
    <property type="term" value="F:hydrolase activity"/>
    <property type="evidence" value="ECO:0007669"/>
    <property type="project" value="UniProtKB-KW"/>
</dbReference>
<dbReference type="Pfam" id="PF20736">
    <property type="entry name" value="Glyco_hydro127M"/>
    <property type="match status" value="1"/>
</dbReference>
<comment type="caution">
    <text evidence="4">The sequence shown here is derived from an EMBL/GenBank/DDBJ whole genome shotgun (WGS) entry which is preliminary data.</text>
</comment>
<dbReference type="PROSITE" id="PS51318">
    <property type="entry name" value="TAT"/>
    <property type="match status" value="1"/>
</dbReference>
<name>A0ABW0STW9_9GAMM</name>
<evidence type="ECO:0000313" key="5">
    <source>
        <dbReference type="Proteomes" id="UP001596111"/>
    </source>
</evidence>
<feature type="signal peptide" evidence="1">
    <location>
        <begin position="1"/>
        <end position="30"/>
    </location>
</feature>
<dbReference type="InterPro" id="IPR012878">
    <property type="entry name" value="Beta-AFase-like_GH127_cat"/>
</dbReference>
<feature type="chain" id="PRO_5047461330" evidence="1">
    <location>
        <begin position="31"/>
        <end position="653"/>
    </location>
</feature>
<sequence length="653" mass="72704">MPYDTAWRRRFLKGAATTLATAVLAPRAFALGPDVAAPAAASGAVPDAGSREQPVRRMQSFALNQVRLLDGDFATAAATNLRYLHSLPVDRLAHSFRMQAGIASAAAPLGGWEKPDCELRGHFSGGHYLSAVALAHASLGDEVLKQRGDQLVAALAACQQPNGYLSAFPESFFDRLSSGQKVWAPFYTIHKIFAGMLDMYMHAGNAQALQVATGIGNWTVRWLNGFSDNEIAHILKTEYGGMNDSLYELYAITGNERYREAAHRFDQASLFDPLAAHRDELQGLHSNTQVPKIIGAARRYELTGEPRYRRIAEFFWETVTQNRTYATGGSSNDEFWKTGPGDLKGQLGLYSAESCVAYNLLKLTRHVYAWSGDPRAFDYYERTLYNARLGSQDGDGMKLYYYPLRPGAAKFYNSPMDSFWCCTGTGAEEFARFNDSIYFHDGQDLYVNLFIPSELDWPQKQLRLRQETAFPREPRTRFRLQLAAPAHFALNLRVPAWIGPDARVRLNGAALDVFASPGSYLTLQREWHDGDRLELELPMQLHSEALPGDDSQRAVLYGPLVLAARLGSHGLTHAMQYCGYDASPKPEPELMPAPRVAAKQIRDTSWLHVVDARELRFESVTRGVHLAVAPLNQVFGERYAVYWQAEQDASSSG</sequence>
<dbReference type="EMBL" id="JBHSNG010000003">
    <property type="protein sequence ID" value="MFC5580481.1"/>
    <property type="molecule type" value="Genomic_DNA"/>
</dbReference>
<dbReference type="Proteomes" id="UP001596111">
    <property type="component" value="Unassembled WGS sequence"/>
</dbReference>
<proteinExistence type="predicted"/>
<feature type="domain" description="Non-reducing end beta-L-arabinofuranosidase-like GH127 middle" evidence="3">
    <location>
        <begin position="445"/>
        <end position="539"/>
    </location>
</feature>
<evidence type="ECO:0000313" key="4">
    <source>
        <dbReference type="EMBL" id="MFC5580481.1"/>
    </source>
</evidence>
<protein>
    <submittedName>
        <fullName evidence="4">Glycoside hydrolase family 127 protein</fullName>
    </submittedName>
</protein>
<reference evidence="5" key="1">
    <citation type="journal article" date="2019" name="Int. J. Syst. Evol. Microbiol.">
        <title>The Global Catalogue of Microorganisms (GCM) 10K type strain sequencing project: providing services to taxonomists for standard genome sequencing and annotation.</title>
        <authorList>
            <consortium name="The Broad Institute Genomics Platform"/>
            <consortium name="The Broad Institute Genome Sequencing Center for Infectious Disease"/>
            <person name="Wu L."/>
            <person name="Ma J."/>
        </authorList>
    </citation>
    <scope>NUCLEOTIDE SEQUENCE [LARGE SCALE GENOMIC DNA]</scope>
    <source>
        <strain evidence="5">CGMCC 1.13587</strain>
    </source>
</reference>
<dbReference type="Pfam" id="PF07944">
    <property type="entry name" value="Beta-AFase-like_GH127_cat"/>
    <property type="match status" value="1"/>
</dbReference>
<dbReference type="InterPro" id="IPR049046">
    <property type="entry name" value="Beta-AFase-like_GH127_middle"/>
</dbReference>
<dbReference type="SUPFAM" id="SSF48208">
    <property type="entry name" value="Six-hairpin glycosidases"/>
    <property type="match status" value="1"/>
</dbReference>
<organism evidence="4 5">
    <name type="scientific">Rhodanobacter terrae</name>
    <dbReference type="NCBI Taxonomy" id="418647"/>
    <lineage>
        <taxon>Bacteria</taxon>
        <taxon>Pseudomonadati</taxon>
        <taxon>Pseudomonadota</taxon>
        <taxon>Gammaproteobacteria</taxon>
        <taxon>Lysobacterales</taxon>
        <taxon>Rhodanobacteraceae</taxon>
        <taxon>Rhodanobacter</taxon>
    </lineage>
</organism>
<keyword evidence="4" id="KW-0378">Hydrolase</keyword>
<dbReference type="InterPro" id="IPR008928">
    <property type="entry name" value="6-hairpin_glycosidase_sf"/>
</dbReference>
<evidence type="ECO:0000256" key="1">
    <source>
        <dbReference type="SAM" id="SignalP"/>
    </source>
</evidence>